<dbReference type="Proteomes" id="UP000279470">
    <property type="component" value="Unassembled WGS sequence"/>
</dbReference>
<comment type="caution">
    <text evidence="1">The sequence shown here is derived from an EMBL/GenBank/DDBJ whole genome shotgun (WGS) entry which is preliminary data.</text>
</comment>
<reference evidence="2" key="1">
    <citation type="submission" date="2018-11" db="EMBL/GenBank/DDBJ databases">
        <title>Phylogenetic, genomic, and biogeographic characterization of a novel and ubiquitous marine invertebrate-associated Rickettsiales parasite, Candidatus Marinoinvertebrata rohwerii, gen. nov., sp. nov.</title>
        <authorList>
            <person name="Klinges J.G."/>
            <person name="Rosales S.M."/>
            <person name="Mcminds R."/>
            <person name="Shaver E.C."/>
            <person name="Shantz A."/>
            <person name="Peters E.C."/>
            <person name="Burkepile D.E."/>
            <person name="Silliman B.R."/>
            <person name="Vega Thurber R.L."/>
        </authorList>
    </citation>
    <scope>NUCLEOTIDE SEQUENCE [LARGE SCALE GENOMIC DNA]</scope>
    <source>
        <strain evidence="2">a_cerv_44</strain>
    </source>
</reference>
<gene>
    <name evidence="1" type="ORF">EIC27_06250</name>
</gene>
<protein>
    <submittedName>
        <fullName evidence="1">Uncharacterized protein</fullName>
    </submittedName>
</protein>
<dbReference type="EMBL" id="RXFM01000106">
    <property type="protein sequence ID" value="RST62520.1"/>
    <property type="molecule type" value="Genomic_DNA"/>
</dbReference>
<accession>A0A429XEK1</accession>
<keyword evidence="2" id="KW-1185">Reference proteome</keyword>
<proteinExistence type="predicted"/>
<dbReference type="RefSeq" id="WP_126045213.1">
    <property type="nucleotide sequence ID" value="NZ_RXFM01000106.1"/>
</dbReference>
<organism evidence="1 2">
    <name type="scientific">Candidatus Aquarickettsia rohweri</name>
    <dbReference type="NCBI Taxonomy" id="2602574"/>
    <lineage>
        <taxon>Bacteria</taxon>
        <taxon>Pseudomonadati</taxon>
        <taxon>Pseudomonadota</taxon>
        <taxon>Alphaproteobacteria</taxon>
        <taxon>Rickettsiales</taxon>
        <taxon>Candidatus Midichloriaceae</taxon>
        <taxon>Candidatus Aquarickettsia</taxon>
    </lineage>
</organism>
<dbReference type="AlphaFoldDB" id="A0A429XEK1"/>
<name>A0A429XEK1_9RICK</name>
<evidence type="ECO:0000313" key="2">
    <source>
        <dbReference type="Proteomes" id="UP000279470"/>
    </source>
</evidence>
<evidence type="ECO:0000313" key="1">
    <source>
        <dbReference type="EMBL" id="RST62520.1"/>
    </source>
</evidence>
<sequence>MSISEFFKKAEDMVKIASSIGPCIKAFKGKSFNSKEAVDLSVSIADKILKDYGLNGQSIKYLENFAADSIKVFSKISSDIKDHDYLKVLTDFKDSSEKLIEESKQSIVAIKADVKTVKSGENKAIKEFNSDPAEAGVELLENIINATCSTVEASDTPKDEL</sequence>